<keyword evidence="2" id="KW-0812">Transmembrane</keyword>
<organism evidence="3 4">
    <name type="scientific">Cardamine amara subsp. amara</name>
    <dbReference type="NCBI Taxonomy" id="228776"/>
    <lineage>
        <taxon>Eukaryota</taxon>
        <taxon>Viridiplantae</taxon>
        <taxon>Streptophyta</taxon>
        <taxon>Embryophyta</taxon>
        <taxon>Tracheophyta</taxon>
        <taxon>Spermatophyta</taxon>
        <taxon>Magnoliopsida</taxon>
        <taxon>eudicotyledons</taxon>
        <taxon>Gunneridae</taxon>
        <taxon>Pentapetalae</taxon>
        <taxon>rosids</taxon>
        <taxon>malvids</taxon>
        <taxon>Brassicales</taxon>
        <taxon>Brassicaceae</taxon>
        <taxon>Cardamineae</taxon>
        <taxon>Cardamine</taxon>
    </lineage>
</organism>
<feature type="transmembrane region" description="Helical" evidence="2">
    <location>
        <begin position="6"/>
        <end position="26"/>
    </location>
</feature>
<feature type="region of interest" description="Disordered" evidence="1">
    <location>
        <begin position="40"/>
        <end position="70"/>
    </location>
</feature>
<dbReference type="Proteomes" id="UP001558713">
    <property type="component" value="Unassembled WGS sequence"/>
</dbReference>
<evidence type="ECO:0008006" key="5">
    <source>
        <dbReference type="Google" id="ProtNLM"/>
    </source>
</evidence>
<keyword evidence="4" id="KW-1185">Reference proteome</keyword>
<accession>A0ABD0ZSD0</accession>
<evidence type="ECO:0000313" key="3">
    <source>
        <dbReference type="EMBL" id="KAL1197525.1"/>
    </source>
</evidence>
<dbReference type="PANTHER" id="PTHR37225:SF1">
    <property type="entry name" value="OS04G0657900 PROTEIN"/>
    <property type="match status" value="1"/>
</dbReference>
<dbReference type="EMBL" id="JBANAX010000688">
    <property type="protein sequence ID" value="KAL1197525.1"/>
    <property type="molecule type" value="Genomic_DNA"/>
</dbReference>
<gene>
    <name evidence="3" type="ORF">V5N11_012103</name>
</gene>
<protein>
    <recommendedName>
        <fullName evidence="5">Transmembrane protein</fullName>
    </recommendedName>
</protein>
<evidence type="ECO:0000256" key="2">
    <source>
        <dbReference type="SAM" id="Phobius"/>
    </source>
</evidence>
<evidence type="ECO:0000256" key="1">
    <source>
        <dbReference type="SAM" id="MobiDB-lite"/>
    </source>
</evidence>
<comment type="caution">
    <text evidence="3">The sequence shown here is derived from an EMBL/GenBank/DDBJ whole genome shotgun (WGS) entry which is preliminary data.</text>
</comment>
<sequence length="70" mass="7906">MDGLSHIALPVLGIVAVSVVTFYAVSFAEIREKSFKDVYDSENEEGGFKTSLSSRERRSRREANKKRPRS</sequence>
<keyword evidence="2" id="KW-0472">Membrane</keyword>
<name>A0ABD0ZSD0_CARAN</name>
<evidence type="ECO:0000313" key="4">
    <source>
        <dbReference type="Proteomes" id="UP001558713"/>
    </source>
</evidence>
<keyword evidence="2" id="KW-1133">Transmembrane helix</keyword>
<dbReference type="AlphaFoldDB" id="A0ABD0ZSD0"/>
<dbReference type="PANTHER" id="PTHR37225">
    <property type="entry name" value="OSJNBA0011F23.3 PROTEIN"/>
    <property type="match status" value="1"/>
</dbReference>
<proteinExistence type="predicted"/>
<reference evidence="3 4" key="1">
    <citation type="submission" date="2024-04" db="EMBL/GenBank/DDBJ databases">
        <title>Genome assembly C_amara_ONT_v2.</title>
        <authorList>
            <person name="Yant L."/>
            <person name="Moore C."/>
            <person name="Slenker M."/>
        </authorList>
    </citation>
    <scope>NUCLEOTIDE SEQUENCE [LARGE SCALE GENOMIC DNA]</scope>
    <source>
        <tissue evidence="3">Leaf</tissue>
    </source>
</reference>